<dbReference type="InterPro" id="IPR027417">
    <property type="entry name" value="P-loop_NTPase"/>
</dbReference>
<dbReference type="PROSITE" id="PS00211">
    <property type="entry name" value="ABC_TRANSPORTER_1"/>
    <property type="match status" value="1"/>
</dbReference>
<organism evidence="7 8">
    <name type="scientific">Phreatobacter aquaticus</name>
    <dbReference type="NCBI Taxonomy" id="2570229"/>
    <lineage>
        <taxon>Bacteria</taxon>
        <taxon>Pseudomonadati</taxon>
        <taxon>Pseudomonadota</taxon>
        <taxon>Alphaproteobacteria</taxon>
        <taxon>Hyphomicrobiales</taxon>
        <taxon>Phreatobacteraceae</taxon>
        <taxon>Phreatobacter</taxon>
    </lineage>
</organism>
<dbReference type="InterPro" id="IPR017871">
    <property type="entry name" value="ABC_transporter-like_CS"/>
</dbReference>
<evidence type="ECO:0000256" key="4">
    <source>
        <dbReference type="ARBA" id="ARBA00022840"/>
    </source>
</evidence>
<proteinExistence type="inferred from homology"/>
<dbReference type="Pfam" id="PF00005">
    <property type="entry name" value="ABC_tran"/>
    <property type="match status" value="1"/>
</dbReference>
<dbReference type="PANTHER" id="PTHR43820">
    <property type="entry name" value="HIGH-AFFINITY BRANCHED-CHAIN AMINO ACID TRANSPORT ATP-BINDING PROTEIN LIVF"/>
    <property type="match status" value="1"/>
</dbReference>
<dbReference type="GO" id="GO:0015807">
    <property type="term" value="P:L-amino acid transport"/>
    <property type="evidence" value="ECO:0007669"/>
    <property type="project" value="TreeGrafter"/>
</dbReference>
<dbReference type="GO" id="GO:0016887">
    <property type="term" value="F:ATP hydrolysis activity"/>
    <property type="evidence" value="ECO:0007669"/>
    <property type="project" value="InterPro"/>
</dbReference>
<dbReference type="InterPro" id="IPR052156">
    <property type="entry name" value="BCAA_Transport_ATP-bd_LivF"/>
</dbReference>
<dbReference type="PANTHER" id="PTHR43820:SF8">
    <property type="entry name" value="ABC TRANSPORTER SUBSTRATE-BINDING PROTEIN"/>
    <property type="match status" value="1"/>
</dbReference>
<dbReference type="SMART" id="SM00382">
    <property type="entry name" value="AAA"/>
    <property type="match status" value="1"/>
</dbReference>
<keyword evidence="3" id="KW-0547">Nucleotide-binding</keyword>
<sequence length="265" mass="29379">MGLSLTNVDVVYAGVIQVLRSVSLEVPDGSMVVLLGSNGAGKTTTLKAISGLLHAELGEVTAGQVLLDGDDIRHEDPAAIFRRGVVQVLEGRKVLEHLTVEQNLMVGAHLRADSRAVKADLEKIFNYFPALPALMQRTAGYLSGGEMQMLLVGRALMARPRILILDEPSMGLAPLLVEQLFETIGRIRREEGLTILMVEQNARAAVRQCDYGYVMEAGRIVLHGTREQLESNQDVKEFYLGFSGAEGRDRFRNIKHYRRRKRWLG</sequence>
<protein>
    <submittedName>
        <fullName evidence="7">ABC transporter ATP-binding protein</fullName>
    </submittedName>
</protein>
<comment type="similarity">
    <text evidence="1">Belongs to the ABC transporter superfamily.</text>
</comment>
<feature type="domain" description="ABC transporter" evidence="6">
    <location>
        <begin position="3"/>
        <end position="242"/>
    </location>
</feature>
<dbReference type="RefSeq" id="WP_137098703.1">
    <property type="nucleotide sequence ID" value="NZ_CP039865.1"/>
</dbReference>
<dbReference type="PROSITE" id="PS50893">
    <property type="entry name" value="ABC_TRANSPORTER_2"/>
    <property type="match status" value="1"/>
</dbReference>
<accession>A0A4D7QHR8</accession>
<evidence type="ECO:0000256" key="3">
    <source>
        <dbReference type="ARBA" id="ARBA00022741"/>
    </source>
</evidence>
<evidence type="ECO:0000256" key="2">
    <source>
        <dbReference type="ARBA" id="ARBA00022448"/>
    </source>
</evidence>
<name>A0A4D7QHR8_9HYPH</name>
<evidence type="ECO:0000256" key="1">
    <source>
        <dbReference type="ARBA" id="ARBA00005417"/>
    </source>
</evidence>
<dbReference type="AlphaFoldDB" id="A0A4D7QHR8"/>
<evidence type="ECO:0000313" key="8">
    <source>
        <dbReference type="Proteomes" id="UP000298588"/>
    </source>
</evidence>
<reference evidence="7 8" key="1">
    <citation type="submission" date="2019-04" db="EMBL/GenBank/DDBJ databases">
        <title>Phreatobacter aquaticus sp. nov.</title>
        <authorList>
            <person name="Choi A."/>
            <person name="Baek K."/>
        </authorList>
    </citation>
    <scope>NUCLEOTIDE SEQUENCE [LARGE SCALE GENOMIC DNA]</scope>
    <source>
        <strain evidence="7 8">NMCR1094</strain>
    </source>
</reference>
<gene>
    <name evidence="7" type="ORF">E8L99_06085</name>
</gene>
<dbReference type="SUPFAM" id="SSF52540">
    <property type="entry name" value="P-loop containing nucleoside triphosphate hydrolases"/>
    <property type="match status" value="1"/>
</dbReference>
<dbReference type="KEGG" id="paqt:E8L99_06085"/>
<dbReference type="InterPro" id="IPR003593">
    <property type="entry name" value="AAA+_ATPase"/>
</dbReference>
<keyword evidence="5" id="KW-0029">Amino-acid transport</keyword>
<dbReference type="CDD" id="cd03224">
    <property type="entry name" value="ABC_TM1139_LivF_branched"/>
    <property type="match status" value="1"/>
</dbReference>
<dbReference type="OrthoDB" id="9806149at2"/>
<keyword evidence="8" id="KW-1185">Reference proteome</keyword>
<dbReference type="InterPro" id="IPR003439">
    <property type="entry name" value="ABC_transporter-like_ATP-bd"/>
</dbReference>
<evidence type="ECO:0000313" key="7">
    <source>
        <dbReference type="EMBL" id="QCK85369.1"/>
    </source>
</evidence>
<dbReference type="Gene3D" id="3.40.50.300">
    <property type="entry name" value="P-loop containing nucleotide triphosphate hydrolases"/>
    <property type="match status" value="1"/>
</dbReference>
<dbReference type="GO" id="GO:0005524">
    <property type="term" value="F:ATP binding"/>
    <property type="evidence" value="ECO:0007669"/>
    <property type="project" value="UniProtKB-KW"/>
</dbReference>
<evidence type="ECO:0000259" key="6">
    <source>
        <dbReference type="PROSITE" id="PS50893"/>
    </source>
</evidence>
<dbReference type="EMBL" id="CP039865">
    <property type="protein sequence ID" value="QCK85369.1"/>
    <property type="molecule type" value="Genomic_DNA"/>
</dbReference>
<evidence type="ECO:0000256" key="5">
    <source>
        <dbReference type="ARBA" id="ARBA00022970"/>
    </source>
</evidence>
<dbReference type="GO" id="GO:0015658">
    <property type="term" value="F:branched-chain amino acid transmembrane transporter activity"/>
    <property type="evidence" value="ECO:0007669"/>
    <property type="project" value="TreeGrafter"/>
</dbReference>
<keyword evidence="2" id="KW-0813">Transport</keyword>
<dbReference type="Proteomes" id="UP000298588">
    <property type="component" value="Chromosome"/>
</dbReference>
<keyword evidence="4 7" id="KW-0067">ATP-binding</keyword>